<dbReference type="AlphaFoldDB" id="A0AA39ZM88"/>
<evidence type="ECO:0000256" key="8">
    <source>
        <dbReference type="ARBA" id="ARBA00023163"/>
    </source>
</evidence>
<protein>
    <recommendedName>
        <fullName evidence="9">DNA primase</fullName>
        <ecNumber evidence="9">2.7.7.-</ecNumber>
    </recommendedName>
</protein>
<dbReference type="GO" id="GO:0003899">
    <property type="term" value="F:DNA-directed RNA polymerase activity"/>
    <property type="evidence" value="ECO:0007669"/>
    <property type="project" value="InterPro"/>
</dbReference>
<keyword evidence="12" id="KW-1185">Reference proteome</keyword>
<evidence type="ECO:0000313" key="12">
    <source>
        <dbReference type="Proteomes" id="UP001174997"/>
    </source>
</evidence>
<keyword evidence="2 9" id="KW-0240">DNA-directed RNA polymerase</keyword>
<dbReference type="GO" id="GO:0006269">
    <property type="term" value="P:DNA replication, synthesis of primer"/>
    <property type="evidence" value="ECO:0007669"/>
    <property type="project" value="UniProtKB-KW"/>
</dbReference>
<dbReference type="EC" id="2.7.7.-" evidence="9"/>
<feature type="compositionally biased region" description="Basic and acidic residues" evidence="10">
    <location>
        <begin position="93"/>
        <end position="107"/>
    </location>
</feature>
<keyword evidence="4 9" id="KW-0808">Transferase</keyword>
<evidence type="ECO:0000256" key="1">
    <source>
        <dbReference type="ARBA" id="ARBA00009762"/>
    </source>
</evidence>
<evidence type="ECO:0000256" key="7">
    <source>
        <dbReference type="ARBA" id="ARBA00022723"/>
    </source>
</evidence>
<dbReference type="FunFam" id="3.90.920.10:FF:000002">
    <property type="entry name" value="DNA primase"/>
    <property type="match status" value="1"/>
</dbReference>
<keyword evidence="5" id="KW-0548">Nucleotidyltransferase</keyword>
<comment type="similarity">
    <text evidence="1 9">Belongs to the eukaryotic-type primase small subunit family.</text>
</comment>
<feature type="compositionally biased region" description="Pro residues" evidence="10">
    <location>
        <begin position="63"/>
        <end position="80"/>
    </location>
</feature>
<dbReference type="InterPro" id="IPR014052">
    <property type="entry name" value="DNA_primase_ssu_euk/arc"/>
</dbReference>
<evidence type="ECO:0000256" key="2">
    <source>
        <dbReference type="ARBA" id="ARBA00022478"/>
    </source>
</evidence>
<comment type="caution">
    <text evidence="11">The sequence shown here is derived from an EMBL/GenBank/DDBJ whole genome shotgun (WGS) entry which is preliminary data.</text>
</comment>
<feature type="compositionally biased region" description="Polar residues" evidence="10">
    <location>
        <begin position="1"/>
        <end position="11"/>
    </location>
</feature>
<evidence type="ECO:0000256" key="6">
    <source>
        <dbReference type="ARBA" id="ARBA00022705"/>
    </source>
</evidence>
<accession>A0AA39ZM88</accession>
<evidence type="ECO:0000256" key="9">
    <source>
        <dbReference type="RuleBase" id="RU003514"/>
    </source>
</evidence>
<feature type="compositionally biased region" description="Acidic residues" evidence="10">
    <location>
        <begin position="108"/>
        <end position="119"/>
    </location>
</feature>
<dbReference type="Pfam" id="PF01896">
    <property type="entry name" value="DNA_primase_S"/>
    <property type="match status" value="1"/>
</dbReference>
<dbReference type="NCBIfam" id="TIGR00335">
    <property type="entry name" value="primase_sml"/>
    <property type="match status" value="1"/>
</dbReference>
<dbReference type="GO" id="GO:0046872">
    <property type="term" value="F:metal ion binding"/>
    <property type="evidence" value="ECO:0007669"/>
    <property type="project" value="UniProtKB-KW"/>
</dbReference>
<feature type="compositionally biased region" description="Polar residues" evidence="10">
    <location>
        <begin position="18"/>
        <end position="31"/>
    </location>
</feature>
<dbReference type="Gene3D" id="3.90.920.10">
    <property type="entry name" value="DNA primase, PRIM domain"/>
    <property type="match status" value="1"/>
</dbReference>
<evidence type="ECO:0000256" key="4">
    <source>
        <dbReference type="ARBA" id="ARBA00022679"/>
    </source>
</evidence>
<evidence type="ECO:0000256" key="10">
    <source>
        <dbReference type="SAM" id="MobiDB-lite"/>
    </source>
</evidence>
<dbReference type="InterPro" id="IPR002755">
    <property type="entry name" value="DNA_primase_S"/>
</dbReference>
<evidence type="ECO:0000256" key="3">
    <source>
        <dbReference type="ARBA" id="ARBA00022515"/>
    </source>
</evidence>
<feature type="compositionally biased region" description="Acidic residues" evidence="10">
    <location>
        <begin position="83"/>
        <end position="92"/>
    </location>
</feature>
<keyword evidence="6 9" id="KW-0235">DNA replication</keyword>
<proteinExistence type="inferred from homology"/>
<reference evidence="11" key="1">
    <citation type="submission" date="2023-06" db="EMBL/GenBank/DDBJ databases">
        <title>Genome-scale phylogeny and comparative genomics of the fungal order Sordariales.</title>
        <authorList>
            <consortium name="Lawrence Berkeley National Laboratory"/>
            <person name="Hensen N."/>
            <person name="Bonometti L."/>
            <person name="Westerberg I."/>
            <person name="Brannstrom I.O."/>
            <person name="Guillou S."/>
            <person name="Cros-Aarteil S."/>
            <person name="Calhoun S."/>
            <person name="Haridas S."/>
            <person name="Kuo A."/>
            <person name="Mondo S."/>
            <person name="Pangilinan J."/>
            <person name="Riley R."/>
            <person name="Labutti K."/>
            <person name="Andreopoulos B."/>
            <person name="Lipzen A."/>
            <person name="Chen C."/>
            <person name="Yanf M."/>
            <person name="Daum C."/>
            <person name="Ng V."/>
            <person name="Clum A."/>
            <person name="Steindorff A."/>
            <person name="Ohm R."/>
            <person name="Martin F."/>
            <person name="Silar P."/>
            <person name="Natvig D."/>
            <person name="Lalanne C."/>
            <person name="Gautier V."/>
            <person name="Ament-Velasquez S.L."/>
            <person name="Kruys A."/>
            <person name="Hutchinson M.I."/>
            <person name="Powell A.J."/>
            <person name="Barry K."/>
            <person name="Miller A.N."/>
            <person name="Grigoriev I.V."/>
            <person name="Debuchy R."/>
            <person name="Gladieux P."/>
            <person name="Thoren M.H."/>
            <person name="Johannesson H."/>
        </authorList>
    </citation>
    <scope>NUCLEOTIDE SEQUENCE</scope>
    <source>
        <strain evidence="11">CBS 307.81</strain>
    </source>
</reference>
<evidence type="ECO:0000313" key="11">
    <source>
        <dbReference type="EMBL" id="KAK0673704.1"/>
    </source>
</evidence>
<dbReference type="SUPFAM" id="SSF56747">
    <property type="entry name" value="Prim-pol domain"/>
    <property type="match status" value="1"/>
</dbReference>
<dbReference type="PANTHER" id="PTHR10536">
    <property type="entry name" value="DNA PRIMASE SMALL SUBUNIT"/>
    <property type="match status" value="1"/>
</dbReference>
<keyword evidence="7" id="KW-0479">Metal-binding</keyword>
<gene>
    <name evidence="11" type="ORF">QBC41DRAFT_393052</name>
</gene>
<evidence type="ECO:0000256" key="5">
    <source>
        <dbReference type="ARBA" id="ARBA00022695"/>
    </source>
</evidence>
<dbReference type="EMBL" id="JAULSY010000005">
    <property type="protein sequence ID" value="KAK0673704.1"/>
    <property type="molecule type" value="Genomic_DNA"/>
</dbReference>
<feature type="compositionally biased region" description="Acidic residues" evidence="10">
    <location>
        <begin position="37"/>
        <end position="50"/>
    </location>
</feature>
<keyword evidence="8" id="KW-0804">Transcription</keyword>
<organism evidence="11 12">
    <name type="scientific">Cercophora samala</name>
    <dbReference type="NCBI Taxonomy" id="330535"/>
    <lineage>
        <taxon>Eukaryota</taxon>
        <taxon>Fungi</taxon>
        <taxon>Dikarya</taxon>
        <taxon>Ascomycota</taxon>
        <taxon>Pezizomycotina</taxon>
        <taxon>Sordariomycetes</taxon>
        <taxon>Sordariomycetidae</taxon>
        <taxon>Sordariales</taxon>
        <taxon>Lasiosphaeriaceae</taxon>
        <taxon>Cercophora</taxon>
    </lineage>
</organism>
<dbReference type="GO" id="GO:0005658">
    <property type="term" value="C:alpha DNA polymerase:primase complex"/>
    <property type="evidence" value="ECO:0007669"/>
    <property type="project" value="UniProtKB-ARBA"/>
</dbReference>
<dbReference type="Proteomes" id="UP001174997">
    <property type="component" value="Unassembled WGS sequence"/>
</dbReference>
<feature type="region of interest" description="Disordered" evidence="10">
    <location>
        <begin position="1"/>
        <end position="148"/>
    </location>
</feature>
<dbReference type="CDD" id="cd04860">
    <property type="entry name" value="AE_Prim_S"/>
    <property type="match status" value="1"/>
</dbReference>
<keyword evidence="3 9" id="KW-0639">Primosome</keyword>
<name>A0AA39ZM88_9PEZI</name>
<sequence length="565" mass="63769">MPPHSESTPEQQEPPARTQLTPTMEDTTLNLGNGGLTDDDFLMVDVDEVESPPVVTPAAIEQQPPPPPAPPASSLPAPKPDSPEQEEEEDAPVEIKQETKSEIKLEDLFDGMDSDSDDEFSGKNNNKNLVTGQVPPSSPGPAAPPAGGSNPDLLRAFYQLLFPWRHYFQWLNHSPTPTPDFKFREFSLWLPGGVVFRFQSYATLDLLRKDVFKHLPERIEIGPVYTANPRDRKTFRHSSAFKPVAKELCFDIDLTDYDDVRTCCDKANICKKCWQFITMAIKVLGVALREDFGYEHVMWVYSGRRGAHAWVCDRKARNLDDHKRKAIGNYFSVVKGGEKTGKRVNVRRPLHPHLARSLDILKEHFLTDVLEAQDPWREEDRAEKLLQLLPDVKLRQALKEKWEANPGRSSVVKWGDIDSVAKTMGSVNTKDLLEAKQDIVLEYTYPRLDILVTEQKTHLLKSPFVVHPGTGRVCVPIDTNDLDGFDPLDVPTIGGLVNEIDASGGSLVKKEADGDEDKKGAEWERTSMKPYIDQFRGFVHGLLREEREFVRVKREREEEGGGLDF</sequence>